<evidence type="ECO:0000313" key="3">
    <source>
        <dbReference type="Proteomes" id="UP001596180"/>
    </source>
</evidence>
<dbReference type="Gene3D" id="3.10.450.50">
    <property type="match status" value="1"/>
</dbReference>
<feature type="domain" description="SnoaL-like" evidence="1">
    <location>
        <begin position="26"/>
        <end position="115"/>
    </location>
</feature>
<keyword evidence="3" id="KW-1185">Reference proteome</keyword>
<reference evidence="3" key="1">
    <citation type="journal article" date="2019" name="Int. J. Syst. Evol. Microbiol.">
        <title>The Global Catalogue of Microorganisms (GCM) 10K type strain sequencing project: providing services to taxonomists for standard genome sequencing and annotation.</title>
        <authorList>
            <consortium name="The Broad Institute Genomics Platform"/>
            <consortium name="The Broad Institute Genome Sequencing Center for Infectious Disease"/>
            <person name="Wu L."/>
            <person name="Ma J."/>
        </authorList>
    </citation>
    <scope>NUCLEOTIDE SEQUENCE [LARGE SCALE GENOMIC DNA]</scope>
    <source>
        <strain evidence="3">JCM 10411</strain>
    </source>
</reference>
<name>A0ABW1E0Y4_9ACTN</name>
<dbReference type="SUPFAM" id="SSF54427">
    <property type="entry name" value="NTF2-like"/>
    <property type="match status" value="1"/>
</dbReference>
<gene>
    <name evidence="2" type="ORF">ACFPZI_18155</name>
</gene>
<comment type="caution">
    <text evidence="2">The sequence shown here is derived from an EMBL/GenBank/DDBJ whole genome shotgun (WGS) entry which is preliminary data.</text>
</comment>
<protein>
    <submittedName>
        <fullName evidence="2">Nuclear transport factor 2 family protein</fullName>
    </submittedName>
</protein>
<dbReference type="Proteomes" id="UP001596180">
    <property type="component" value="Unassembled WGS sequence"/>
</dbReference>
<accession>A0ABW1E0Y4</accession>
<dbReference type="InterPro" id="IPR032710">
    <property type="entry name" value="NTF2-like_dom_sf"/>
</dbReference>
<evidence type="ECO:0000313" key="2">
    <source>
        <dbReference type="EMBL" id="MFC5853661.1"/>
    </source>
</evidence>
<sequence length="135" mass="14895">MTTSARDTLSEFMTRIGDPATARQAFELVAEDFVANEPASLPYRGQHHGPRGLRGLLRQVNELFALSIESVRVTDAGPDRALADVGIRLASRTTGKELSTRVLELYRVRDGKLVELDVFYQDTHALVALLDEGGR</sequence>
<dbReference type="InterPro" id="IPR037401">
    <property type="entry name" value="SnoaL-like"/>
</dbReference>
<organism evidence="2 3">
    <name type="scientific">Streptomyces chlorus</name>
    <dbReference type="NCBI Taxonomy" id="887452"/>
    <lineage>
        <taxon>Bacteria</taxon>
        <taxon>Bacillati</taxon>
        <taxon>Actinomycetota</taxon>
        <taxon>Actinomycetes</taxon>
        <taxon>Kitasatosporales</taxon>
        <taxon>Streptomycetaceae</taxon>
        <taxon>Streptomyces</taxon>
    </lineage>
</organism>
<dbReference type="Pfam" id="PF12680">
    <property type="entry name" value="SnoaL_2"/>
    <property type="match status" value="1"/>
</dbReference>
<evidence type="ECO:0000259" key="1">
    <source>
        <dbReference type="Pfam" id="PF12680"/>
    </source>
</evidence>
<dbReference type="EMBL" id="JBHSOA010000037">
    <property type="protein sequence ID" value="MFC5853661.1"/>
    <property type="molecule type" value="Genomic_DNA"/>
</dbReference>
<dbReference type="RefSeq" id="WP_355897585.1">
    <property type="nucleotide sequence ID" value="NZ_JBHSOA010000037.1"/>
</dbReference>
<proteinExistence type="predicted"/>